<feature type="site" description="Contributes to redox potential value" evidence="4">
    <location>
        <position position="34"/>
    </location>
</feature>
<gene>
    <name evidence="7" type="ORF">GMORB2_0634</name>
</gene>
<dbReference type="CDD" id="cd02947">
    <property type="entry name" value="TRX_family"/>
    <property type="match status" value="1"/>
</dbReference>
<dbReference type="Gene3D" id="3.40.30.10">
    <property type="entry name" value="Glutaredoxin"/>
    <property type="match status" value="1"/>
</dbReference>
<dbReference type="PRINTS" id="PR00421">
    <property type="entry name" value="THIOREDOXIN"/>
</dbReference>
<dbReference type="GO" id="GO:0015035">
    <property type="term" value="F:protein-disulfide reductase activity"/>
    <property type="evidence" value="ECO:0007669"/>
    <property type="project" value="InterPro"/>
</dbReference>
<evidence type="ECO:0000256" key="3">
    <source>
        <dbReference type="PIRNR" id="PIRNR000077"/>
    </source>
</evidence>
<evidence type="ECO:0000256" key="5">
    <source>
        <dbReference type="PIRSR" id="PIRSR000077-4"/>
    </source>
</evidence>
<proteinExistence type="inferred from homology"/>
<feature type="disulfide bond" description="Redox-active" evidence="5">
    <location>
        <begin position="32"/>
        <end position="35"/>
    </location>
</feature>
<dbReference type="PROSITE" id="PS51352">
    <property type="entry name" value="THIOREDOXIN_2"/>
    <property type="match status" value="1"/>
</dbReference>
<protein>
    <recommendedName>
        <fullName evidence="3">Thioredoxin</fullName>
    </recommendedName>
</protein>
<keyword evidence="2 5" id="KW-1015">Disulfide bond</keyword>
<dbReference type="InterPro" id="IPR005746">
    <property type="entry name" value="Thioredoxin"/>
</dbReference>
<keyword evidence="5" id="KW-0676">Redox-active center</keyword>
<feature type="active site" description="Nucleophile" evidence="4">
    <location>
        <position position="32"/>
    </location>
</feature>
<dbReference type="InterPro" id="IPR036249">
    <property type="entry name" value="Thioredoxin-like_sf"/>
</dbReference>
<dbReference type="PANTHER" id="PTHR46115">
    <property type="entry name" value="THIOREDOXIN-LIKE PROTEIN 1"/>
    <property type="match status" value="1"/>
</dbReference>
<sequence>MTTWKDLECLDEFKALVDSGDKIIVDFKAVWCGPCKAISPIFEKLSDSADFENIKFVTVDVDEAPEISQEVGVSAMPTFITFNGGNKVGTLTGAIPAKLEELIKSVHAL</sequence>
<dbReference type="SUPFAM" id="SSF52833">
    <property type="entry name" value="Thioredoxin-like"/>
    <property type="match status" value="1"/>
</dbReference>
<dbReference type="InterPro" id="IPR013766">
    <property type="entry name" value="Thioredoxin_domain"/>
</dbReference>
<evidence type="ECO:0000256" key="1">
    <source>
        <dbReference type="ARBA" id="ARBA00008987"/>
    </source>
</evidence>
<evidence type="ECO:0000256" key="2">
    <source>
        <dbReference type="ARBA" id="ARBA00023157"/>
    </source>
</evidence>
<evidence type="ECO:0000313" key="7">
    <source>
        <dbReference type="EMBL" id="KAF4126897.1"/>
    </source>
</evidence>
<feature type="site" description="Contributes to redox potential value" evidence="4">
    <location>
        <position position="33"/>
    </location>
</feature>
<dbReference type="Proteomes" id="UP000749293">
    <property type="component" value="Unassembled WGS sequence"/>
</dbReference>
<evidence type="ECO:0000259" key="6">
    <source>
        <dbReference type="PROSITE" id="PS51352"/>
    </source>
</evidence>
<evidence type="ECO:0000256" key="4">
    <source>
        <dbReference type="PIRSR" id="PIRSR000077-1"/>
    </source>
</evidence>
<name>A0A9P4Z2C8_9HYPO</name>
<dbReference type="GeneID" id="55966864"/>
<dbReference type="FunFam" id="3.40.30.10:FF:000245">
    <property type="entry name" value="Thioredoxin"/>
    <property type="match status" value="1"/>
</dbReference>
<dbReference type="AlphaFoldDB" id="A0A9P4Z2C8"/>
<organism evidence="7 8">
    <name type="scientific">Geosmithia morbida</name>
    <dbReference type="NCBI Taxonomy" id="1094350"/>
    <lineage>
        <taxon>Eukaryota</taxon>
        <taxon>Fungi</taxon>
        <taxon>Dikarya</taxon>
        <taxon>Ascomycota</taxon>
        <taxon>Pezizomycotina</taxon>
        <taxon>Sordariomycetes</taxon>
        <taxon>Hypocreomycetidae</taxon>
        <taxon>Hypocreales</taxon>
        <taxon>Bionectriaceae</taxon>
        <taxon>Geosmithia</taxon>
    </lineage>
</organism>
<feature type="site" description="Deprotonates C-terminal active site Cys" evidence="4">
    <location>
        <position position="26"/>
    </location>
</feature>
<accession>A0A9P4Z2C8</accession>
<comment type="similarity">
    <text evidence="1 3">Belongs to the thioredoxin family.</text>
</comment>
<dbReference type="EMBL" id="JAANYQ010000001">
    <property type="protein sequence ID" value="KAF4126897.1"/>
    <property type="molecule type" value="Genomic_DNA"/>
</dbReference>
<comment type="caution">
    <text evidence="7">The sequence shown here is derived from an EMBL/GenBank/DDBJ whole genome shotgun (WGS) entry which is preliminary data.</text>
</comment>
<feature type="active site" description="Nucleophile" evidence="4">
    <location>
        <position position="35"/>
    </location>
</feature>
<dbReference type="RefSeq" id="XP_035325549.1">
    <property type="nucleotide sequence ID" value="XM_035462619.1"/>
</dbReference>
<keyword evidence="8" id="KW-1185">Reference proteome</keyword>
<dbReference type="PIRSF" id="PIRSF000077">
    <property type="entry name" value="Thioredoxin"/>
    <property type="match status" value="1"/>
</dbReference>
<evidence type="ECO:0000313" key="8">
    <source>
        <dbReference type="Proteomes" id="UP000749293"/>
    </source>
</evidence>
<feature type="domain" description="Thioredoxin" evidence="6">
    <location>
        <begin position="1"/>
        <end position="109"/>
    </location>
</feature>
<dbReference type="OrthoDB" id="10263751at2759"/>
<dbReference type="Pfam" id="PF00085">
    <property type="entry name" value="Thioredoxin"/>
    <property type="match status" value="1"/>
</dbReference>
<reference evidence="7" key="1">
    <citation type="submission" date="2020-03" db="EMBL/GenBank/DDBJ databases">
        <title>Site-based positive gene gene selection in Geosmithia morbida across the United States reveals a broad range of putative effectors and factors for local host and environmental adapation.</title>
        <authorList>
            <person name="Onufrak A."/>
            <person name="Murdoch R.W."/>
            <person name="Gazis R."/>
            <person name="Huff M."/>
            <person name="Staton M."/>
            <person name="Klingeman W."/>
            <person name="Hadziabdic D."/>
        </authorList>
    </citation>
    <scope>NUCLEOTIDE SEQUENCE</scope>
    <source>
        <strain evidence="7">1262</strain>
    </source>
</reference>